<accession>A0ABW1SY50</accession>
<evidence type="ECO:0000256" key="4">
    <source>
        <dbReference type="ARBA" id="ARBA00022692"/>
    </source>
</evidence>
<feature type="domain" description="Methyltransferase type 11" evidence="9">
    <location>
        <begin position="444"/>
        <end position="536"/>
    </location>
</feature>
<reference evidence="11" key="1">
    <citation type="journal article" date="2019" name="Int. J. Syst. Evol. Microbiol.">
        <title>The Global Catalogue of Microorganisms (GCM) 10K type strain sequencing project: providing services to taxonomists for standard genome sequencing and annotation.</title>
        <authorList>
            <consortium name="The Broad Institute Genomics Platform"/>
            <consortium name="The Broad Institute Genome Sequencing Center for Infectious Disease"/>
            <person name="Wu L."/>
            <person name="Ma J."/>
        </authorList>
    </citation>
    <scope>NUCLEOTIDE SEQUENCE [LARGE SCALE GENOMIC DNA]</scope>
    <source>
        <strain evidence="11">CGMCC 4.7317</strain>
    </source>
</reference>
<evidence type="ECO:0000313" key="10">
    <source>
        <dbReference type="EMBL" id="MFC6237366.1"/>
    </source>
</evidence>
<keyword evidence="5 8" id="KW-1133">Transmembrane helix</keyword>
<evidence type="ECO:0000256" key="8">
    <source>
        <dbReference type="SAM" id="Phobius"/>
    </source>
</evidence>
<evidence type="ECO:0000313" key="11">
    <source>
        <dbReference type="Proteomes" id="UP001596138"/>
    </source>
</evidence>
<feature type="transmembrane region" description="Helical" evidence="8">
    <location>
        <begin position="347"/>
        <end position="363"/>
    </location>
</feature>
<protein>
    <submittedName>
        <fullName evidence="10">Glycosyltransferase 87 family protein</fullName>
    </submittedName>
</protein>
<feature type="transmembrane region" description="Helical" evidence="8">
    <location>
        <begin position="22"/>
        <end position="44"/>
    </location>
</feature>
<feature type="transmembrane region" description="Helical" evidence="8">
    <location>
        <begin position="281"/>
        <end position="301"/>
    </location>
</feature>
<gene>
    <name evidence="10" type="ORF">ACFQGU_05725</name>
</gene>
<sequence length="625" mass="68209">MTLSGVQQTPAVRAEDARDSKLLVVSVILVLTAAASIAALMQWYTAWAFITWDASDLSVYRQAGEVISSGQPLYDVKFAPGYWTYPPFGGLVMTPLTMAPLEILFPLSYVVNAGALALVILLTGQPLLRRAPDAFGRALLVVGLTLVALTVTPVAEVLALGQLGLLLMLGCCIDYLVVGRRLPRAQGVLVGIATAVKLTPGIFVLHWLATRQYRAAVTALATTAGCWLLAAVVLRGDTATYVERLVLFRTNEQIDGFGDSVMNQSWRGLVDGLPSPAASTLWLVLIALTLALGLTGASRAVRVQQPVAAVGILGLASVLVTPISWHHHAVWVVTALLALVGDGRHRVRLAGATLITVLLMLPARVPAPLPDRYTMLYVVLLGWLLVLVWQASAATDRRLSRSLDRYYGEAYESVMYTGAVGFVSDWVHRLMERPFRASSSGRVLELGAGAGQHAAYVRDFDSYLETDLLVPAGDAVRRVEPGGSVVRARLDAEDLGGLDNASFDRVIATCLLAHLHHPHRALSEWRRVTRPGGTITIYLPMEPGMLLRLLRRIVMVPKARKLGQDHERTVAIDHRNHYPAMRAWIETEFAGDHIRRARFPIPWLGWNFALFDIVHVTRSATDRPG</sequence>
<comment type="similarity">
    <text evidence="7">Belongs to the glycosyltransferase 87 family.</text>
</comment>
<dbReference type="Proteomes" id="UP001596138">
    <property type="component" value="Unassembled WGS sequence"/>
</dbReference>
<dbReference type="InterPro" id="IPR018584">
    <property type="entry name" value="GT87"/>
</dbReference>
<feature type="transmembrane region" description="Helical" evidence="8">
    <location>
        <begin position="375"/>
        <end position="395"/>
    </location>
</feature>
<name>A0ABW1SY50_9ACTN</name>
<dbReference type="CDD" id="cd02440">
    <property type="entry name" value="AdoMet_MTases"/>
    <property type="match status" value="1"/>
</dbReference>
<organism evidence="10 11">
    <name type="scientific">Longivirga aurantiaca</name>
    <dbReference type="NCBI Taxonomy" id="1837743"/>
    <lineage>
        <taxon>Bacteria</taxon>
        <taxon>Bacillati</taxon>
        <taxon>Actinomycetota</taxon>
        <taxon>Actinomycetes</taxon>
        <taxon>Sporichthyales</taxon>
        <taxon>Sporichthyaceae</taxon>
        <taxon>Longivirga</taxon>
    </lineage>
</organism>
<evidence type="ECO:0000256" key="6">
    <source>
        <dbReference type="ARBA" id="ARBA00023136"/>
    </source>
</evidence>
<keyword evidence="3" id="KW-0808">Transferase</keyword>
<dbReference type="Gene3D" id="3.40.50.150">
    <property type="entry name" value="Vaccinia Virus protein VP39"/>
    <property type="match status" value="1"/>
</dbReference>
<evidence type="ECO:0000256" key="1">
    <source>
        <dbReference type="ARBA" id="ARBA00004651"/>
    </source>
</evidence>
<dbReference type="InterPro" id="IPR029063">
    <property type="entry name" value="SAM-dependent_MTases_sf"/>
</dbReference>
<dbReference type="Pfam" id="PF08241">
    <property type="entry name" value="Methyltransf_11"/>
    <property type="match status" value="1"/>
</dbReference>
<feature type="transmembrane region" description="Helical" evidence="8">
    <location>
        <begin position="307"/>
        <end position="340"/>
    </location>
</feature>
<keyword evidence="2" id="KW-1003">Cell membrane</keyword>
<evidence type="ECO:0000256" key="5">
    <source>
        <dbReference type="ARBA" id="ARBA00022989"/>
    </source>
</evidence>
<feature type="transmembrane region" description="Helical" evidence="8">
    <location>
        <begin position="134"/>
        <end position="151"/>
    </location>
</feature>
<dbReference type="Pfam" id="PF09594">
    <property type="entry name" value="GT87"/>
    <property type="match status" value="1"/>
</dbReference>
<dbReference type="InterPro" id="IPR013216">
    <property type="entry name" value="Methyltransf_11"/>
</dbReference>
<dbReference type="EMBL" id="JBHSTI010000008">
    <property type="protein sequence ID" value="MFC6237366.1"/>
    <property type="molecule type" value="Genomic_DNA"/>
</dbReference>
<dbReference type="SUPFAM" id="SSF53335">
    <property type="entry name" value="S-adenosyl-L-methionine-dependent methyltransferases"/>
    <property type="match status" value="1"/>
</dbReference>
<keyword evidence="6 8" id="KW-0472">Membrane</keyword>
<keyword evidence="4 8" id="KW-0812">Transmembrane</keyword>
<dbReference type="RefSeq" id="WP_386764600.1">
    <property type="nucleotide sequence ID" value="NZ_JBHSTI010000008.1"/>
</dbReference>
<feature type="transmembrane region" description="Helical" evidence="8">
    <location>
        <begin position="189"/>
        <end position="209"/>
    </location>
</feature>
<evidence type="ECO:0000256" key="3">
    <source>
        <dbReference type="ARBA" id="ARBA00022679"/>
    </source>
</evidence>
<feature type="transmembrane region" description="Helical" evidence="8">
    <location>
        <begin position="215"/>
        <end position="234"/>
    </location>
</feature>
<evidence type="ECO:0000256" key="2">
    <source>
        <dbReference type="ARBA" id="ARBA00022475"/>
    </source>
</evidence>
<evidence type="ECO:0000259" key="9">
    <source>
        <dbReference type="Pfam" id="PF08241"/>
    </source>
</evidence>
<evidence type="ECO:0000256" key="7">
    <source>
        <dbReference type="ARBA" id="ARBA00024033"/>
    </source>
</evidence>
<keyword evidence="11" id="KW-1185">Reference proteome</keyword>
<proteinExistence type="inferred from homology"/>
<feature type="transmembrane region" description="Helical" evidence="8">
    <location>
        <begin position="103"/>
        <end position="122"/>
    </location>
</feature>
<comment type="caution">
    <text evidence="10">The sequence shown here is derived from an EMBL/GenBank/DDBJ whole genome shotgun (WGS) entry which is preliminary data.</text>
</comment>
<comment type="subcellular location">
    <subcellularLocation>
        <location evidence="1">Cell membrane</location>
        <topology evidence="1">Multi-pass membrane protein</topology>
    </subcellularLocation>
</comment>